<feature type="transmembrane region" description="Helical" evidence="5">
    <location>
        <begin position="86"/>
        <end position="109"/>
    </location>
</feature>
<dbReference type="PANTHER" id="PTHR37451">
    <property type="entry name" value="MARVEL DOMAIN"/>
    <property type="match status" value="1"/>
</dbReference>
<reference evidence="7" key="1">
    <citation type="submission" date="2019-04" db="EMBL/GenBank/DDBJ databases">
        <title>Sequencing of skin fungus with MAO and IRED activity.</title>
        <authorList>
            <person name="Marsaioli A.J."/>
            <person name="Bonatto J.M.C."/>
            <person name="Reis Junior O."/>
        </authorList>
    </citation>
    <scope>NUCLEOTIDE SEQUENCE</scope>
    <source>
        <strain evidence="7">28M1</strain>
    </source>
</reference>
<gene>
    <name evidence="7" type="ORF">E8E12_006446</name>
</gene>
<evidence type="ECO:0000313" key="8">
    <source>
        <dbReference type="Proteomes" id="UP000758155"/>
    </source>
</evidence>
<dbReference type="EMBL" id="SWKV01000048">
    <property type="protein sequence ID" value="KAF3036706.1"/>
    <property type="molecule type" value="Genomic_DNA"/>
</dbReference>
<organism evidence="7 8">
    <name type="scientific">Didymella heteroderae</name>
    <dbReference type="NCBI Taxonomy" id="1769908"/>
    <lineage>
        <taxon>Eukaryota</taxon>
        <taxon>Fungi</taxon>
        <taxon>Dikarya</taxon>
        <taxon>Ascomycota</taxon>
        <taxon>Pezizomycotina</taxon>
        <taxon>Dothideomycetes</taxon>
        <taxon>Pleosporomycetidae</taxon>
        <taxon>Pleosporales</taxon>
        <taxon>Pleosporineae</taxon>
        <taxon>Didymellaceae</taxon>
        <taxon>Didymella</taxon>
    </lineage>
</organism>
<keyword evidence="4 5" id="KW-0472">Membrane</keyword>
<evidence type="ECO:0000256" key="4">
    <source>
        <dbReference type="ARBA" id="ARBA00023136"/>
    </source>
</evidence>
<feature type="transmembrane region" description="Helical" evidence="5">
    <location>
        <begin position="121"/>
        <end position="142"/>
    </location>
</feature>
<dbReference type="OrthoDB" id="2117453at2759"/>
<feature type="domain" description="MARVEL" evidence="6">
    <location>
        <begin position="9"/>
        <end position="134"/>
    </location>
</feature>
<dbReference type="Proteomes" id="UP000758155">
    <property type="component" value="Unassembled WGS sequence"/>
</dbReference>
<dbReference type="PANTHER" id="PTHR37451:SF1">
    <property type="entry name" value="MARVEL DOMAIN-CONTAINING PROTEIN"/>
    <property type="match status" value="1"/>
</dbReference>
<proteinExistence type="predicted"/>
<comment type="caution">
    <text evidence="7">The sequence shown here is derived from an EMBL/GenBank/DDBJ whole genome shotgun (WGS) entry which is preliminary data.</text>
</comment>
<evidence type="ECO:0000256" key="1">
    <source>
        <dbReference type="ARBA" id="ARBA00004141"/>
    </source>
</evidence>
<protein>
    <recommendedName>
        <fullName evidence="6">MARVEL domain-containing protein</fullName>
    </recommendedName>
</protein>
<sequence length="163" mass="17672">MPNINPMHPVRGAQAVFAIIVLGLMAYVSSWWTSHWRQSSPAQISFLLFAAVWSLTSLLPIILIPVKFSHLLSSAGFRWGLVALDALSMLFWFAGFVALSVFLSGRICFGQVCDVARAGAVFGGLSWAVSAGAFAYGCYLAVKGEKRRVPAVQRPDVAMHQGI</sequence>
<keyword evidence="3 5" id="KW-1133">Transmembrane helix</keyword>
<name>A0A9P5BZ24_9PLEO</name>
<keyword evidence="8" id="KW-1185">Reference proteome</keyword>
<evidence type="ECO:0000256" key="5">
    <source>
        <dbReference type="SAM" id="Phobius"/>
    </source>
</evidence>
<evidence type="ECO:0000256" key="3">
    <source>
        <dbReference type="ARBA" id="ARBA00022989"/>
    </source>
</evidence>
<dbReference type="AlphaFoldDB" id="A0A9P5BZ24"/>
<dbReference type="Pfam" id="PF01284">
    <property type="entry name" value="MARVEL"/>
    <property type="match status" value="1"/>
</dbReference>
<keyword evidence="2 5" id="KW-0812">Transmembrane</keyword>
<comment type="subcellular location">
    <subcellularLocation>
        <location evidence="1">Membrane</location>
        <topology evidence="1">Multi-pass membrane protein</topology>
    </subcellularLocation>
</comment>
<accession>A0A9P5BZ24</accession>
<evidence type="ECO:0000256" key="2">
    <source>
        <dbReference type="ARBA" id="ARBA00022692"/>
    </source>
</evidence>
<evidence type="ECO:0000259" key="6">
    <source>
        <dbReference type="Pfam" id="PF01284"/>
    </source>
</evidence>
<feature type="transmembrane region" description="Helical" evidence="5">
    <location>
        <begin position="44"/>
        <end position="66"/>
    </location>
</feature>
<dbReference type="GO" id="GO:0016020">
    <property type="term" value="C:membrane"/>
    <property type="evidence" value="ECO:0007669"/>
    <property type="project" value="UniProtKB-SubCell"/>
</dbReference>
<dbReference type="InterPro" id="IPR008253">
    <property type="entry name" value="Marvel"/>
</dbReference>
<evidence type="ECO:0000313" key="7">
    <source>
        <dbReference type="EMBL" id="KAF3036706.1"/>
    </source>
</evidence>
<feature type="transmembrane region" description="Helical" evidence="5">
    <location>
        <begin position="12"/>
        <end position="32"/>
    </location>
</feature>